<dbReference type="OMA" id="KGTETIF"/>
<dbReference type="InterPro" id="IPR044993">
    <property type="entry name" value="BXL"/>
</dbReference>
<dbReference type="Pfam" id="PF14310">
    <property type="entry name" value="Fn3-like"/>
    <property type="match status" value="1"/>
</dbReference>
<keyword evidence="5" id="KW-1185">Reference proteome</keyword>
<accession>A0A813DI43</accession>
<gene>
    <name evidence="4" type="ORF">PGLA1383_LOCUS4169</name>
</gene>
<sequence>MGPRALALSLFGQANRWGRLPHTLYPHSYINEQPMDNFDMAKSPGRTYKYYQGQPLFPFGFGLSYTSFDSQCEWQHGESQAKATAVSPVECAVRNTGAMSGDEVLLAYHVAGDDVRAQAAHPVPFSQLRAFDRVSLAPAASAKLVFNLSQDDLRLVDAEGHEHLYAGSHVLFFTGVGGRVVATLKVTVPVQSEESHLKIVI</sequence>
<dbReference type="GO" id="GO:0031222">
    <property type="term" value="P:arabinan catabolic process"/>
    <property type="evidence" value="ECO:0007669"/>
    <property type="project" value="TreeGrafter"/>
</dbReference>
<dbReference type="AlphaFoldDB" id="A0A813DI43"/>
<dbReference type="InterPro" id="IPR036881">
    <property type="entry name" value="Glyco_hydro_3_C_sf"/>
</dbReference>
<dbReference type="PANTHER" id="PTHR42721">
    <property type="entry name" value="SUGAR HYDROLASE-RELATED"/>
    <property type="match status" value="1"/>
</dbReference>
<evidence type="ECO:0000259" key="3">
    <source>
        <dbReference type="SMART" id="SM01217"/>
    </source>
</evidence>
<comment type="similarity">
    <text evidence="1">Belongs to the glycosyl hydrolase 3 family.</text>
</comment>
<dbReference type="Gene3D" id="2.60.40.10">
    <property type="entry name" value="Immunoglobulins"/>
    <property type="match status" value="1"/>
</dbReference>
<dbReference type="Proteomes" id="UP000654075">
    <property type="component" value="Unassembled WGS sequence"/>
</dbReference>
<dbReference type="InterPro" id="IPR013783">
    <property type="entry name" value="Ig-like_fold"/>
</dbReference>
<evidence type="ECO:0000256" key="2">
    <source>
        <dbReference type="ARBA" id="ARBA00022801"/>
    </source>
</evidence>
<dbReference type="EMBL" id="CAJNNV010001534">
    <property type="protein sequence ID" value="CAE8585259.1"/>
    <property type="molecule type" value="Genomic_DNA"/>
</dbReference>
<feature type="domain" description="Fibronectin type III-like" evidence="3">
    <location>
        <begin position="103"/>
        <end position="177"/>
    </location>
</feature>
<dbReference type="SUPFAM" id="SSF52279">
    <property type="entry name" value="Beta-D-glucan exohydrolase, C-terminal domain"/>
    <property type="match status" value="1"/>
</dbReference>
<evidence type="ECO:0000313" key="4">
    <source>
        <dbReference type="EMBL" id="CAE8585259.1"/>
    </source>
</evidence>
<keyword evidence="2" id="KW-0378">Hydrolase</keyword>
<dbReference type="GO" id="GO:0045493">
    <property type="term" value="P:xylan catabolic process"/>
    <property type="evidence" value="ECO:0007669"/>
    <property type="project" value="InterPro"/>
</dbReference>
<organism evidence="4 5">
    <name type="scientific">Polarella glacialis</name>
    <name type="common">Dinoflagellate</name>
    <dbReference type="NCBI Taxonomy" id="89957"/>
    <lineage>
        <taxon>Eukaryota</taxon>
        <taxon>Sar</taxon>
        <taxon>Alveolata</taxon>
        <taxon>Dinophyceae</taxon>
        <taxon>Suessiales</taxon>
        <taxon>Suessiaceae</taxon>
        <taxon>Polarella</taxon>
    </lineage>
</organism>
<dbReference type="InterPro" id="IPR026891">
    <property type="entry name" value="Fn3-like"/>
</dbReference>
<dbReference type="SMART" id="SM01217">
    <property type="entry name" value="Fn3_like"/>
    <property type="match status" value="1"/>
</dbReference>
<comment type="caution">
    <text evidence="4">The sequence shown here is derived from an EMBL/GenBank/DDBJ whole genome shotgun (WGS) entry which is preliminary data.</text>
</comment>
<name>A0A813DI43_POLGL</name>
<protein>
    <recommendedName>
        <fullName evidence="3">Fibronectin type III-like domain-containing protein</fullName>
    </recommendedName>
</protein>
<proteinExistence type="inferred from homology"/>
<reference evidence="4" key="1">
    <citation type="submission" date="2021-02" db="EMBL/GenBank/DDBJ databases">
        <authorList>
            <person name="Dougan E. K."/>
            <person name="Rhodes N."/>
            <person name="Thang M."/>
            <person name="Chan C."/>
        </authorList>
    </citation>
    <scope>NUCLEOTIDE SEQUENCE</scope>
</reference>
<dbReference type="OrthoDB" id="430370at2759"/>
<dbReference type="GO" id="GO:0009044">
    <property type="term" value="F:xylan 1,4-beta-xylosidase activity"/>
    <property type="evidence" value="ECO:0007669"/>
    <property type="project" value="InterPro"/>
</dbReference>
<dbReference type="GO" id="GO:0046556">
    <property type="term" value="F:alpha-L-arabinofuranosidase activity"/>
    <property type="evidence" value="ECO:0007669"/>
    <property type="project" value="TreeGrafter"/>
</dbReference>
<dbReference type="PANTHER" id="PTHR42721:SF3">
    <property type="entry name" value="BETA-D-XYLOSIDASE 5-RELATED"/>
    <property type="match status" value="1"/>
</dbReference>
<evidence type="ECO:0000313" key="5">
    <source>
        <dbReference type="Proteomes" id="UP000654075"/>
    </source>
</evidence>
<evidence type="ECO:0000256" key="1">
    <source>
        <dbReference type="ARBA" id="ARBA00005336"/>
    </source>
</evidence>
<dbReference type="Gene3D" id="3.40.50.1700">
    <property type="entry name" value="Glycoside hydrolase family 3 C-terminal domain"/>
    <property type="match status" value="1"/>
</dbReference>